<keyword evidence="6 10" id="KW-0472">Membrane</keyword>
<sequence length="344" mass="38504">MAVNITVTAVVEGNPPETIIANTTNVRANGVDDTSLYDNFASILPTVYIMICLIGVVGNGLVILVTLTRAALKHVLTIYILNLAIADLLFMLTLPIMARSVASRTWTYGHMVCKFVRGFDGMNQFTGIFILTAMSVDRYIAVVHPMAGKRIRTLKRTKMINILLWTMSFLTSLPLWIFATVVDDGNERRSCLVEWPNMIISRVFVISAFVIGFACPILLIAACYFGLCLHLFRIQKSASRLPVAPYIRKGSRQLSILVSAIVVLFTMCWLPFYITTFIALTLPEGRPAFPFLVGYVFALFLSYVNSCLNPLIYWCLGARFRKSVKGLLVPTRSHRECKIKVSRL</sequence>
<feature type="transmembrane region" description="Helical" evidence="10">
    <location>
        <begin position="199"/>
        <end position="232"/>
    </location>
</feature>
<evidence type="ECO:0000256" key="1">
    <source>
        <dbReference type="ARBA" id="ARBA00004651"/>
    </source>
</evidence>
<dbReference type="SUPFAM" id="SSF81321">
    <property type="entry name" value="Family A G protein-coupled receptor-like"/>
    <property type="match status" value="1"/>
</dbReference>
<feature type="transmembrane region" description="Helical" evidence="10">
    <location>
        <begin position="47"/>
        <end position="67"/>
    </location>
</feature>
<keyword evidence="5 9" id="KW-0297">G-protein coupled receptor</keyword>
<accession>A0ABM0H0I1</accession>
<keyword evidence="2" id="KW-1003">Cell membrane</keyword>
<keyword evidence="8 9" id="KW-0807">Transducer</keyword>
<evidence type="ECO:0000313" key="13">
    <source>
        <dbReference type="RefSeq" id="XP_002741500.1"/>
    </source>
</evidence>
<reference evidence="13" key="1">
    <citation type="submission" date="2025-08" db="UniProtKB">
        <authorList>
            <consortium name="RefSeq"/>
        </authorList>
    </citation>
    <scope>IDENTIFICATION</scope>
    <source>
        <tissue evidence="13">Testes</tissue>
    </source>
</reference>
<evidence type="ECO:0000256" key="4">
    <source>
        <dbReference type="ARBA" id="ARBA00022989"/>
    </source>
</evidence>
<feature type="transmembrane region" description="Helical" evidence="10">
    <location>
        <begin position="292"/>
        <end position="316"/>
    </location>
</feature>
<dbReference type="PANTHER" id="PTHR24229:SF40">
    <property type="entry name" value="ALLATOSTATIN C RECEPTOR 1-RELATED"/>
    <property type="match status" value="1"/>
</dbReference>
<feature type="transmembrane region" description="Helical" evidence="10">
    <location>
        <begin position="79"/>
        <end position="102"/>
    </location>
</feature>
<dbReference type="PROSITE" id="PS00237">
    <property type="entry name" value="G_PROTEIN_RECEP_F1_1"/>
    <property type="match status" value="1"/>
</dbReference>
<keyword evidence="3 9" id="KW-0812">Transmembrane</keyword>
<evidence type="ECO:0000256" key="6">
    <source>
        <dbReference type="ARBA" id="ARBA00023136"/>
    </source>
</evidence>
<dbReference type="Gene3D" id="1.20.1070.10">
    <property type="entry name" value="Rhodopsin 7-helix transmembrane proteins"/>
    <property type="match status" value="1"/>
</dbReference>
<name>A0ABM0H0I1_SACKO</name>
<keyword evidence="7 9" id="KW-0675">Receptor</keyword>
<keyword evidence="4 10" id="KW-1133">Transmembrane helix</keyword>
<evidence type="ECO:0000256" key="10">
    <source>
        <dbReference type="SAM" id="Phobius"/>
    </source>
</evidence>
<evidence type="ECO:0000256" key="8">
    <source>
        <dbReference type="ARBA" id="ARBA00023224"/>
    </source>
</evidence>
<organism evidence="12 13">
    <name type="scientific">Saccoglossus kowalevskii</name>
    <name type="common">Acorn worm</name>
    <dbReference type="NCBI Taxonomy" id="10224"/>
    <lineage>
        <taxon>Eukaryota</taxon>
        <taxon>Metazoa</taxon>
        <taxon>Hemichordata</taxon>
        <taxon>Enteropneusta</taxon>
        <taxon>Harrimaniidae</taxon>
        <taxon>Saccoglossus</taxon>
    </lineage>
</organism>
<dbReference type="Pfam" id="PF00001">
    <property type="entry name" value="7tm_1"/>
    <property type="match status" value="1"/>
</dbReference>
<feature type="transmembrane region" description="Helical" evidence="10">
    <location>
        <begin position="253"/>
        <end position="280"/>
    </location>
</feature>
<feature type="transmembrane region" description="Helical" evidence="10">
    <location>
        <begin position="122"/>
        <end position="141"/>
    </location>
</feature>
<evidence type="ECO:0000256" key="3">
    <source>
        <dbReference type="ARBA" id="ARBA00022692"/>
    </source>
</evidence>
<dbReference type="PANTHER" id="PTHR24229">
    <property type="entry name" value="NEUROPEPTIDES RECEPTOR"/>
    <property type="match status" value="1"/>
</dbReference>
<feature type="domain" description="G-protein coupled receptors family 1 profile" evidence="11">
    <location>
        <begin position="58"/>
        <end position="313"/>
    </location>
</feature>
<dbReference type="InterPro" id="IPR017452">
    <property type="entry name" value="GPCR_Rhodpsn_7TM"/>
</dbReference>
<gene>
    <name evidence="13" type="primary">LOC100377998</name>
</gene>
<dbReference type="PRINTS" id="PR00237">
    <property type="entry name" value="GPCRRHODOPSN"/>
</dbReference>
<evidence type="ECO:0000313" key="12">
    <source>
        <dbReference type="Proteomes" id="UP000694865"/>
    </source>
</evidence>
<evidence type="ECO:0000256" key="5">
    <source>
        <dbReference type="ARBA" id="ARBA00023040"/>
    </source>
</evidence>
<proteinExistence type="inferred from homology"/>
<keyword evidence="12" id="KW-1185">Reference proteome</keyword>
<evidence type="ECO:0000256" key="7">
    <source>
        <dbReference type="ARBA" id="ARBA00023170"/>
    </source>
</evidence>
<dbReference type="GeneID" id="100377998"/>
<protein>
    <submittedName>
        <fullName evidence="13">Somatostatin receptor type 2-like</fullName>
    </submittedName>
</protein>
<comment type="similarity">
    <text evidence="9">Belongs to the G-protein coupled receptor 1 family.</text>
</comment>
<evidence type="ECO:0000259" key="11">
    <source>
        <dbReference type="PROSITE" id="PS50262"/>
    </source>
</evidence>
<evidence type="ECO:0000256" key="2">
    <source>
        <dbReference type="ARBA" id="ARBA00022475"/>
    </source>
</evidence>
<feature type="transmembrane region" description="Helical" evidence="10">
    <location>
        <begin position="162"/>
        <end position="179"/>
    </location>
</feature>
<comment type="subcellular location">
    <subcellularLocation>
        <location evidence="1">Cell membrane</location>
        <topology evidence="1">Multi-pass membrane protein</topology>
    </subcellularLocation>
</comment>
<dbReference type="InterPro" id="IPR000276">
    <property type="entry name" value="GPCR_Rhodpsn"/>
</dbReference>
<dbReference type="RefSeq" id="XP_002741500.1">
    <property type="nucleotide sequence ID" value="XM_002741454.1"/>
</dbReference>
<evidence type="ECO:0000256" key="9">
    <source>
        <dbReference type="RuleBase" id="RU000688"/>
    </source>
</evidence>
<dbReference type="PROSITE" id="PS50262">
    <property type="entry name" value="G_PROTEIN_RECEP_F1_2"/>
    <property type="match status" value="1"/>
</dbReference>
<dbReference type="Proteomes" id="UP000694865">
    <property type="component" value="Unplaced"/>
</dbReference>